<dbReference type="Proteomes" id="UP000297245">
    <property type="component" value="Unassembled WGS sequence"/>
</dbReference>
<sequence>LLYLPPYSPDLNPIEESFSTWKAYLQRHMSAIHQAEDPILALLDALASCITAEMAQGWFRHAGY</sequence>
<proteinExistence type="predicted"/>
<dbReference type="GO" id="GO:0003676">
    <property type="term" value="F:nucleic acid binding"/>
    <property type="evidence" value="ECO:0007669"/>
    <property type="project" value="InterPro"/>
</dbReference>
<feature type="domain" description="Tc1-like transposase DDE" evidence="1">
    <location>
        <begin position="1"/>
        <end position="30"/>
    </location>
</feature>
<feature type="non-terminal residue" evidence="2">
    <location>
        <position position="1"/>
    </location>
</feature>
<feature type="non-terminal residue" evidence="2">
    <location>
        <position position="64"/>
    </location>
</feature>
<dbReference type="AlphaFoldDB" id="A0A4S8KZB8"/>
<evidence type="ECO:0000313" key="2">
    <source>
        <dbReference type="EMBL" id="THU81439.1"/>
    </source>
</evidence>
<dbReference type="EMBL" id="ML179809">
    <property type="protein sequence ID" value="THU81439.1"/>
    <property type="molecule type" value="Genomic_DNA"/>
</dbReference>
<dbReference type="InterPro" id="IPR038717">
    <property type="entry name" value="Tc1-like_DDE_dom"/>
</dbReference>
<evidence type="ECO:0000259" key="1">
    <source>
        <dbReference type="Pfam" id="PF13358"/>
    </source>
</evidence>
<keyword evidence="3" id="KW-1185">Reference proteome</keyword>
<reference evidence="2 3" key="1">
    <citation type="journal article" date="2019" name="Nat. Ecol. Evol.">
        <title>Megaphylogeny resolves global patterns of mushroom evolution.</title>
        <authorList>
            <person name="Varga T."/>
            <person name="Krizsan K."/>
            <person name="Foldi C."/>
            <person name="Dima B."/>
            <person name="Sanchez-Garcia M."/>
            <person name="Sanchez-Ramirez S."/>
            <person name="Szollosi G.J."/>
            <person name="Szarkandi J.G."/>
            <person name="Papp V."/>
            <person name="Albert L."/>
            <person name="Andreopoulos W."/>
            <person name="Angelini C."/>
            <person name="Antonin V."/>
            <person name="Barry K.W."/>
            <person name="Bougher N.L."/>
            <person name="Buchanan P."/>
            <person name="Buyck B."/>
            <person name="Bense V."/>
            <person name="Catcheside P."/>
            <person name="Chovatia M."/>
            <person name="Cooper J."/>
            <person name="Damon W."/>
            <person name="Desjardin D."/>
            <person name="Finy P."/>
            <person name="Geml J."/>
            <person name="Haridas S."/>
            <person name="Hughes K."/>
            <person name="Justo A."/>
            <person name="Karasinski D."/>
            <person name="Kautmanova I."/>
            <person name="Kiss B."/>
            <person name="Kocsube S."/>
            <person name="Kotiranta H."/>
            <person name="LaButti K.M."/>
            <person name="Lechner B.E."/>
            <person name="Liimatainen K."/>
            <person name="Lipzen A."/>
            <person name="Lukacs Z."/>
            <person name="Mihaltcheva S."/>
            <person name="Morgado L.N."/>
            <person name="Niskanen T."/>
            <person name="Noordeloos M.E."/>
            <person name="Ohm R.A."/>
            <person name="Ortiz-Santana B."/>
            <person name="Ovrebo C."/>
            <person name="Racz N."/>
            <person name="Riley R."/>
            <person name="Savchenko A."/>
            <person name="Shiryaev A."/>
            <person name="Soop K."/>
            <person name="Spirin V."/>
            <person name="Szebenyi C."/>
            <person name="Tomsovsky M."/>
            <person name="Tulloss R.E."/>
            <person name="Uehling J."/>
            <person name="Grigoriev I.V."/>
            <person name="Vagvolgyi C."/>
            <person name="Papp T."/>
            <person name="Martin F.M."/>
            <person name="Miettinen O."/>
            <person name="Hibbett D.S."/>
            <person name="Nagy L.G."/>
        </authorList>
    </citation>
    <scope>NUCLEOTIDE SEQUENCE [LARGE SCALE GENOMIC DNA]</scope>
    <source>
        <strain evidence="2 3">CBS 962.96</strain>
    </source>
</reference>
<evidence type="ECO:0000313" key="3">
    <source>
        <dbReference type="Proteomes" id="UP000297245"/>
    </source>
</evidence>
<dbReference type="Gene3D" id="3.30.420.10">
    <property type="entry name" value="Ribonuclease H-like superfamily/Ribonuclease H"/>
    <property type="match status" value="1"/>
</dbReference>
<dbReference type="InterPro" id="IPR036397">
    <property type="entry name" value="RNaseH_sf"/>
</dbReference>
<organism evidence="2 3">
    <name type="scientific">Dendrothele bispora (strain CBS 962.96)</name>
    <dbReference type="NCBI Taxonomy" id="1314807"/>
    <lineage>
        <taxon>Eukaryota</taxon>
        <taxon>Fungi</taxon>
        <taxon>Dikarya</taxon>
        <taxon>Basidiomycota</taxon>
        <taxon>Agaricomycotina</taxon>
        <taxon>Agaricomycetes</taxon>
        <taxon>Agaricomycetidae</taxon>
        <taxon>Agaricales</taxon>
        <taxon>Agaricales incertae sedis</taxon>
        <taxon>Dendrothele</taxon>
    </lineage>
</organism>
<protein>
    <recommendedName>
        <fullName evidence="1">Tc1-like transposase DDE domain-containing protein</fullName>
    </recommendedName>
</protein>
<dbReference type="Pfam" id="PF13358">
    <property type="entry name" value="DDE_3"/>
    <property type="match status" value="1"/>
</dbReference>
<name>A0A4S8KZB8_DENBC</name>
<dbReference type="OrthoDB" id="2266637at2759"/>
<accession>A0A4S8KZB8</accession>
<gene>
    <name evidence="2" type="ORF">K435DRAFT_587474</name>
</gene>